<evidence type="ECO:0000313" key="4">
    <source>
        <dbReference type="EMBL" id="SKC10112.1"/>
    </source>
</evidence>
<organism evidence="3 5">
    <name type="scientific">Bosea thiooxidans</name>
    <dbReference type="NCBI Taxonomy" id="53254"/>
    <lineage>
        <taxon>Bacteria</taxon>
        <taxon>Pseudomonadati</taxon>
        <taxon>Pseudomonadota</taxon>
        <taxon>Alphaproteobacteria</taxon>
        <taxon>Hyphomicrobiales</taxon>
        <taxon>Boseaceae</taxon>
        <taxon>Bosea</taxon>
    </lineage>
</organism>
<dbReference type="RefSeq" id="WP_055726199.1">
    <property type="nucleotide sequence ID" value="NZ_FUYX01000014.1"/>
</dbReference>
<dbReference type="SUPFAM" id="SSF52833">
    <property type="entry name" value="Thioredoxin-like"/>
    <property type="match status" value="1"/>
</dbReference>
<evidence type="ECO:0000256" key="2">
    <source>
        <dbReference type="SAM" id="MobiDB-lite"/>
    </source>
</evidence>
<dbReference type="InterPro" id="IPR011893">
    <property type="entry name" value="Selenoprotein_Rdx-typ"/>
</dbReference>
<protein>
    <submittedName>
        <fullName evidence="3">SelT/selW/selH domain protein</fullName>
    </submittedName>
    <submittedName>
        <fullName evidence="4">Selenoprotein W-related protein</fullName>
    </submittedName>
</protein>
<name>A0A0Q3PQY2_9HYPH</name>
<keyword evidence="1" id="KW-0676">Redox-active center</keyword>
<dbReference type="Proteomes" id="UP000190130">
    <property type="component" value="Unassembled WGS sequence"/>
</dbReference>
<evidence type="ECO:0000313" key="3">
    <source>
        <dbReference type="EMBL" id="KQK32254.1"/>
    </source>
</evidence>
<accession>A0A0Q3PQY2</accession>
<keyword evidence="5" id="KW-1185">Reference proteome</keyword>
<dbReference type="EMBL" id="FUYX01000014">
    <property type="protein sequence ID" value="SKC10112.1"/>
    <property type="molecule type" value="Genomic_DNA"/>
</dbReference>
<reference evidence="4 6" key="2">
    <citation type="submission" date="2017-02" db="EMBL/GenBank/DDBJ databases">
        <authorList>
            <person name="Peterson S.W."/>
        </authorList>
    </citation>
    <scope>NUCLEOTIDE SEQUENCE [LARGE SCALE GENOMIC DNA]</scope>
    <source>
        <strain evidence="4 6">DSM 9653</strain>
    </source>
</reference>
<dbReference type="Gene3D" id="3.40.30.10">
    <property type="entry name" value="Glutaredoxin"/>
    <property type="match status" value="1"/>
</dbReference>
<proteinExistence type="predicted"/>
<dbReference type="Pfam" id="PF10262">
    <property type="entry name" value="Rdx"/>
    <property type="match status" value="1"/>
</dbReference>
<dbReference type="InterPro" id="IPR036249">
    <property type="entry name" value="Thioredoxin-like_sf"/>
</dbReference>
<reference evidence="3 5" key="1">
    <citation type="submission" date="2015-10" db="EMBL/GenBank/DDBJ databases">
        <title>Draft genome of Bosea thiooxidans.</title>
        <authorList>
            <person name="Wang X."/>
        </authorList>
    </citation>
    <scope>NUCLEOTIDE SEQUENCE [LARGE SCALE GENOMIC DNA]</scope>
    <source>
        <strain evidence="3 5">CGMCC 9174</strain>
    </source>
</reference>
<dbReference type="Proteomes" id="UP000051562">
    <property type="component" value="Unassembled WGS sequence"/>
</dbReference>
<feature type="compositionally biased region" description="Basic and acidic residues" evidence="2">
    <location>
        <begin position="82"/>
        <end position="95"/>
    </location>
</feature>
<feature type="region of interest" description="Disordered" evidence="2">
    <location>
        <begin position="82"/>
        <end position="104"/>
    </location>
</feature>
<evidence type="ECO:0000313" key="5">
    <source>
        <dbReference type="Proteomes" id="UP000051562"/>
    </source>
</evidence>
<evidence type="ECO:0000256" key="1">
    <source>
        <dbReference type="ARBA" id="ARBA00023284"/>
    </source>
</evidence>
<gene>
    <name evidence="3" type="ORF">ARD30_00285</name>
    <name evidence="4" type="ORF">SAMN05660750_04235</name>
</gene>
<dbReference type="PANTHER" id="PTHR36417:SF2">
    <property type="entry name" value="SELENOPROTEIN DOMAIN PROTEIN (AFU_ORTHOLOGUE AFUA_1G05220)"/>
    <property type="match status" value="1"/>
</dbReference>
<sequence length="104" mass="11717">MTETKPAPRIAITYCSMCNWMLRSAWLGQELLSTFGQDLGEVALIPRTGGIFQIHYDGELIWDRKTDGGFPDSKVLKQRVRDRLDPERSLGHVDGHTMPAEAES</sequence>
<evidence type="ECO:0000313" key="6">
    <source>
        <dbReference type="Proteomes" id="UP000190130"/>
    </source>
</evidence>
<dbReference type="AlphaFoldDB" id="A0A0Q3PQY2"/>
<dbReference type="PANTHER" id="PTHR36417">
    <property type="entry name" value="SELENOPROTEIN DOMAIN PROTEIN (AFU_ORTHOLOGUE AFUA_1G05220)"/>
    <property type="match status" value="1"/>
</dbReference>
<dbReference type="OrthoDB" id="9811366at2"/>
<dbReference type="EMBL" id="LMAR01000001">
    <property type="protein sequence ID" value="KQK32254.1"/>
    <property type="molecule type" value="Genomic_DNA"/>
</dbReference>
<dbReference type="NCBIfam" id="TIGR02174">
    <property type="entry name" value="CXXU_selWTH"/>
    <property type="match status" value="1"/>
</dbReference>